<dbReference type="InterPro" id="IPR044926">
    <property type="entry name" value="RGS_subdomain_2"/>
</dbReference>
<dbReference type="OrthoDB" id="10266451at2759"/>
<dbReference type="InterPro" id="IPR004328">
    <property type="entry name" value="BRO1_dom"/>
</dbReference>
<dbReference type="SMART" id="SM00315">
    <property type="entry name" value="RGS"/>
    <property type="match status" value="1"/>
</dbReference>
<accession>A0A177AX13</accession>
<dbReference type="CDD" id="cd07440">
    <property type="entry name" value="RGS"/>
    <property type="match status" value="1"/>
</dbReference>
<dbReference type="AlphaFoldDB" id="A0A177AX13"/>
<evidence type="ECO:0000256" key="2">
    <source>
        <dbReference type="SAM" id="MobiDB-lite"/>
    </source>
</evidence>
<dbReference type="PANTHER" id="PTHR10845:SF192">
    <property type="entry name" value="DOUBLE HIT, ISOFORM B"/>
    <property type="match status" value="1"/>
</dbReference>
<dbReference type="Gene3D" id="1.10.167.10">
    <property type="entry name" value="Regulator of G-protein Signalling 4, domain 2"/>
    <property type="match status" value="1"/>
</dbReference>
<name>A0A177AX13_9BILA</name>
<evidence type="ECO:0000259" key="4">
    <source>
        <dbReference type="PROSITE" id="PS51180"/>
    </source>
</evidence>
<feature type="region of interest" description="Disordered" evidence="2">
    <location>
        <begin position="703"/>
        <end position="723"/>
    </location>
</feature>
<dbReference type="SMART" id="SM01041">
    <property type="entry name" value="BRO1"/>
    <property type="match status" value="1"/>
</dbReference>
<gene>
    <name evidence="5" type="ORF">A3Q56_05750</name>
</gene>
<dbReference type="InterPro" id="IPR036305">
    <property type="entry name" value="RGS_sf"/>
</dbReference>
<dbReference type="SUPFAM" id="SSF48097">
    <property type="entry name" value="Regulator of G-protein signaling, RGS"/>
    <property type="match status" value="1"/>
</dbReference>
<dbReference type="Proteomes" id="UP000078046">
    <property type="component" value="Unassembled WGS sequence"/>
</dbReference>
<dbReference type="InterPro" id="IPR038499">
    <property type="entry name" value="BRO1_sf"/>
</dbReference>
<dbReference type="InterPro" id="IPR016137">
    <property type="entry name" value="RGS"/>
</dbReference>
<feature type="coiled-coil region" evidence="1">
    <location>
        <begin position="525"/>
        <end position="552"/>
    </location>
</feature>
<protein>
    <recommendedName>
        <fullName evidence="7">BRO1 domain-containing protein</fullName>
    </recommendedName>
</protein>
<evidence type="ECO:0000313" key="5">
    <source>
        <dbReference type="EMBL" id="OAF66526.1"/>
    </source>
</evidence>
<evidence type="ECO:0008006" key="7">
    <source>
        <dbReference type="Google" id="ProtNLM"/>
    </source>
</evidence>
<dbReference type="PROSITE" id="PS50132">
    <property type="entry name" value="RGS"/>
    <property type="match status" value="1"/>
</dbReference>
<proteinExistence type="predicted"/>
<dbReference type="Gene3D" id="1.25.40.280">
    <property type="entry name" value="alix/aip1 like domains"/>
    <property type="match status" value="1"/>
</dbReference>
<evidence type="ECO:0000313" key="6">
    <source>
        <dbReference type="Proteomes" id="UP000078046"/>
    </source>
</evidence>
<keyword evidence="6" id="KW-1185">Reference proteome</keyword>
<organism evidence="5 6">
    <name type="scientific">Intoshia linei</name>
    <dbReference type="NCBI Taxonomy" id="1819745"/>
    <lineage>
        <taxon>Eukaryota</taxon>
        <taxon>Metazoa</taxon>
        <taxon>Spiralia</taxon>
        <taxon>Lophotrochozoa</taxon>
        <taxon>Mesozoa</taxon>
        <taxon>Orthonectida</taxon>
        <taxon>Rhopaluridae</taxon>
        <taxon>Intoshia</taxon>
    </lineage>
</organism>
<dbReference type="Pfam" id="PF00615">
    <property type="entry name" value="RGS"/>
    <property type="match status" value="1"/>
</dbReference>
<keyword evidence="1" id="KW-0175">Coiled coil</keyword>
<evidence type="ECO:0000259" key="3">
    <source>
        <dbReference type="PROSITE" id="PS50132"/>
    </source>
</evidence>
<dbReference type="PANTHER" id="PTHR10845">
    <property type="entry name" value="REGULATOR OF G PROTEIN SIGNALING"/>
    <property type="match status" value="1"/>
</dbReference>
<feature type="domain" description="RGS" evidence="3">
    <location>
        <begin position="842"/>
        <end position="959"/>
    </location>
</feature>
<dbReference type="Pfam" id="PF03097">
    <property type="entry name" value="BRO1"/>
    <property type="match status" value="1"/>
</dbReference>
<comment type="caution">
    <text evidence="5">The sequence shown here is derived from an EMBL/GenBank/DDBJ whole genome shotgun (WGS) entry which is preliminary data.</text>
</comment>
<evidence type="ECO:0000256" key="1">
    <source>
        <dbReference type="SAM" id="Coils"/>
    </source>
</evidence>
<dbReference type="PROSITE" id="PS51180">
    <property type="entry name" value="BRO1"/>
    <property type="match status" value="1"/>
</dbReference>
<reference evidence="5 6" key="1">
    <citation type="submission" date="2016-04" db="EMBL/GenBank/DDBJ databases">
        <title>The genome of Intoshia linei affirms orthonectids as highly simplified spiralians.</title>
        <authorList>
            <person name="Mikhailov K.V."/>
            <person name="Slusarev G.S."/>
            <person name="Nikitin M.A."/>
            <person name="Logacheva M.D."/>
            <person name="Penin A."/>
            <person name="Aleoshin V."/>
            <person name="Panchin Y.V."/>
        </authorList>
    </citation>
    <scope>NUCLEOTIDE SEQUENCE [LARGE SCALE GENOMIC DNA]</scope>
    <source>
        <strain evidence="5">Intl2013</strain>
        <tissue evidence="5">Whole animal</tissue>
    </source>
</reference>
<dbReference type="EMBL" id="LWCA01000906">
    <property type="protein sequence ID" value="OAF66526.1"/>
    <property type="molecule type" value="Genomic_DNA"/>
</dbReference>
<feature type="domain" description="BRO1" evidence="4">
    <location>
        <begin position="3"/>
        <end position="447"/>
    </location>
</feature>
<sequence>MIVKFLLPLKKGYPINLTDEMKKHVIANSCYKEIDQDLLPILQDADILRKNCIENPSIDNLTNYIDIMYQFNEKFPENLNFEFKWDDAFNNKKYKCGLFKFEVGCILFNLAVLYYNNSTNRLTTALKVNAGSNKIDDEVLKQCFKNYSLSANIFSYLKLNFCNERYKDLSSSCMEVLENIARGSSNICILKRYAGGSVNEKQLISYYAYCDVSFSKALEYMLTVTPGYFPKNIVENVTLLRNYARAMSYFYMSRAEPMSHKITRLKEAKSFLDKHVKKLSPKDNPTLHRLYKTITDDYNTSVEDNNKIYYKVLAEKDQLAKIIPAEPIKVPEFTLPVTPNQDLLHFVYPKQISDAIFYLKASVSRILEIETERHKIASEEREKQLIYYNNLNIFDSKSDVNEISSNDILIQKLRTFNSSGFGITQVESGLETLEQFKINIEKTISTIHGKMDNLNKCSNYQIHGDISNVVSIFNTRKDNSIREISKYVKIKQVYCDNQTMLKQYNYNEESILNLLNGSNAATVSKENMINKIFEASSELEQLEKDRVLLLNKIKSRDFVQPSVNYFISMYKERNLIDVENDVVRESDKLVLPVQNEINININKQIEIISKLNMDTSKIKPQKDTKSNNSSDYQNILSSLYLFEDFKDSISQQTQAFETILNSLWRTSSDADTILRKIYPNTAHMVNQYPIQNVQQSLQIQPNSQPASLRGIPPQKPVKTGVKSAPYPVNTIDYKNAPQYRNFNPTSNQNVSYQQNTHHPNVQTINQTQYNPAAPYESQPNVFNQIPRNENPTQIMNQSTSFIPPNFEPPNYYSNAFNPPNPHASKGKYGKKMLHIDYKGHVTIDQILSDVYGTIKLKEFLISESSEENLLFITDVLNFKLVDDDKVQECAKFISNNYLRCTVKNEINIEQRIKDECVKLVDDEKCNREMFDECMQEVKTLIKRSSFDRFLDSKYYTTYLNSYTLKRDKNPNI</sequence>